<proteinExistence type="inferred from homology"/>
<dbReference type="HOGENOM" id="CLU_1684204_0_0_0"/>
<dbReference type="Pfam" id="PF02472">
    <property type="entry name" value="ExbD"/>
    <property type="match status" value="1"/>
</dbReference>
<dbReference type="PANTHER" id="PTHR30558">
    <property type="entry name" value="EXBD MEMBRANE COMPONENT OF PMF-DRIVEN MACROMOLECULE IMPORT SYSTEM"/>
    <property type="match status" value="1"/>
</dbReference>
<comment type="similarity">
    <text evidence="2 7">Belongs to the ExbD/TolR family.</text>
</comment>
<keyword evidence="5" id="KW-1133">Transmembrane helix</keyword>
<dbReference type="RefSeq" id="WP_015248407.1">
    <property type="nucleotide sequence ID" value="NC_019892.1"/>
</dbReference>
<evidence type="ECO:0000256" key="3">
    <source>
        <dbReference type="ARBA" id="ARBA00022475"/>
    </source>
</evidence>
<dbReference type="eggNOG" id="COG0848">
    <property type="taxonomic scope" value="Bacteria"/>
</dbReference>
<evidence type="ECO:0000313" key="9">
    <source>
        <dbReference type="Proteomes" id="UP000010798"/>
    </source>
</evidence>
<keyword evidence="9" id="KW-1185">Reference proteome</keyword>
<protein>
    <submittedName>
        <fullName evidence="8">Biopolymer transport protein</fullName>
    </submittedName>
</protein>
<evidence type="ECO:0000256" key="4">
    <source>
        <dbReference type="ARBA" id="ARBA00022692"/>
    </source>
</evidence>
<gene>
    <name evidence="8" type="ordered locus">Sinac_5151</name>
</gene>
<reference evidence="8 9" key="1">
    <citation type="submission" date="2012-02" db="EMBL/GenBank/DDBJ databases">
        <title>Complete sequence of chromosome of Singulisphaera acidiphila DSM 18658.</title>
        <authorList>
            <consortium name="US DOE Joint Genome Institute (JGI-PGF)"/>
            <person name="Lucas S."/>
            <person name="Copeland A."/>
            <person name="Lapidus A."/>
            <person name="Glavina del Rio T."/>
            <person name="Dalin E."/>
            <person name="Tice H."/>
            <person name="Bruce D."/>
            <person name="Goodwin L."/>
            <person name="Pitluck S."/>
            <person name="Peters L."/>
            <person name="Ovchinnikova G."/>
            <person name="Chertkov O."/>
            <person name="Kyrpides N."/>
            <person name="Mavromatis K."/>
            <person name="Ivanova N."/>
            <person name="Brettin T."/>
            <person name="Detter J.C."/>
            <person name="Han C."/>
            <person name="Larimer F."/>
            <person name="Land M."/>
            <person name="Hauser L."/>
            <person name="Markowitz V."/>
            <person name="Cheng J.-F."/>
            <person name="Hugenholtz P."/>
            <person name="Woyke T."/>
            <person name="Wu D."/>
            <person name="Tindall B."/>
            <person name="Pomrenke H."/>
            <person name="Brambilla E."/>
            <person name="Klenk H.-P."/>
            <person name="Eisen J.A."/>
        </authorList>
    </citation>
    <scope>NUCLEOTIDE SEQUENCE [LARGE SCALE GENOMIC DNA]</scope>
    <source>
        <strain evidence="9">ATCC BAA-1392 / DSM 18658 / VKM B-2454 / MOB10</strain>
    </source>
</reference>
<organism evidence="8 9">
    <name type="scientific">Singulisphaera acidiphila (strain ATCC BAA-1392 / DSM 18658 / VKM B-2454 / MOB10)</name>
    <dbReference type="NCBI Taxonomy" id="886293"/>
    <lineage>
        <taxon>Bacteria</taxon>
        <taxon>Pseudomonadati</taxon>
        <taxon>Planctomycetota</taxon>
        <taxon>Planctomycetia</taxon>
        <taxon>Isosphaerales</taxon>
        <taxon>Isosphaeraceae</taxon>
        <taxon>Singulisphaera</taxon>
    </lineage>
</organism>
<evidence type="ECO:0000256" key="7">
    <source>
        <dbReference type="RuleBase" id="RU003879"/>
    </source>
</evidence>
<keyword evidence="3" id="KW-1003">Cell membrane</keyword>
<dbReference type="PANTHER" id="PTHR30558:SF3">
    <property type="entry name" value="BIOPOLYMER TRANSPORT PROTEIN EXBD-RELATED"/>
    <property type="match status" value="1"/>
</dbReference>
<dbReference type="OrthoDB" id="9789920at2"/>
<sequence length="173" mass="19125">MSRNQGRRKKSEQSLEIPVTPMLDMAFQLLTFFILTYQPMPAEGQFVMNIMPAAPATDINAQSPDTAQANPDVPAALRTLPTTLRAGEGGNLGRITLGENDIQGGMDELKQQLDEIFRDPTLPFDQTMIKVDPDLKYAALMQVIDVFSRAFNEAKKEPKLSFAELSPEEQAAP</sequence>
<dbReference type="GO" id="GO:0015031">
    <property type="term" value="P:protein transport"/>
    <property type="evidence" value="ECO:0007669"/>
    <property type="project" value="UniProtKB-KW"/>
</dbReference>
<comment type="subcellular location">
    <subcellularLocation>
        <location evidence="1">Cell membrane</location>
        <topology evidence="1">Single-pass membrane protein</topology>
    </subcellularLocation>
    <subcellularLocation>
        <location evidence="7">Cell membrane</location>
        <topology evidence="7">Single-pass type II membrane protein</topology>
    </subcellularLocation>
</comment>
<keyword evidence="4 7" id="KW-0812">Transmembrane</keyword>
<dbReference type="STRING" id="886293.Sinac_5151"/>
<evidence type="ECO:0000256" key="2">
    <source>
        <dbReference type="ARBA" id="ARBA00005811"/>
    </source>
</evidence>
<name>L0DKD9_SINAD</name>
<dbReference type="KEGG" id="saci:Sinac_5151"/>
<dbReference type="Proteomes" id="UP000010798">
    <property type="component" value="Chromosome"/>
</dbReference>
<evidence type="ECO:0000256" key="6">
    <source>
        <dbReference type="ARBA" id="ARBA00023136"/>
    </source>
</evidence>
<evidence type="ECO:0000256" key="5">
    <source>
        <dbReference type="ARBA" id="ARBA00022989"/>
    </source>
</evidence>
<dbReference type="GO" id="GO:0022857">
    <property type="term" value="F:transmembrane transporter activity"/>
    <property type="evidence" value="ECO:0007669"/>
    <property type="project" value="InterPro"/>
</dbReference>
<evidence type="ECO:0000256" key="1">
    <source>
        <dbReference type="ARBA" id="ARBA00004162"/>
    </source>
</evidence>
<dbReference type="AlphaFoldDB" id="L0DKD9"/>
<keyword evidence="7" id="KW-0813">Transport</keyword>
<dbReference type="InterPro" id="IPR003400">
    <property type="entry name" value="ExbD"/>
</dbReference>
<accession>L0DKD9</accession>
<keyword evidence="7" id="KW-0653">Protein transport</keyword>
<dbReference type="EMBL" id="CP003364">
    <property type="protein sequence ID" value="AGA29303.1"/>
    <property type="molecule type" value="Genomic_DNA"/>
</dbReference>
<evidence type="ECO:0000313" key="8">
    <source>
        <dbReference type="EMBL" id="AGA29303.1"/>
    </source>
</evidence>
<keyword evidence="6" id="KW-0472">Membrane</keyword>
<dbReference type="GO" id="GO:0005886">
    <property type="term" value="C:plasma membrane"/>
    <property type="evidence" value="ECO:0007669"/>
    <property type="project" value="UniProtKB-SubCell"/>
</dbReference>